<gene>
    <name evidence="1" type="ORF">ACFQHK_05240</name>
</gene>
<dbReference type="InterPro" id="IPR011989">
    <property type="entry name" value="ARM-like"/>
</dbReference>
<sequence>MDDAAPPLPDDLLTLLDDGDVDGASACLDRCRTADAGVRTETLRTLRRVAAERPASLAPLVSPLTPFLTDEERSVRLTAVKLFVVLAEVFPERCVDAVPTLAGRLADDGEFYYVRARSAEALGYVAVECPAEAATPDVLADLRVGLSFDEPEVKEKLAKALAYVALGNPRRLRHLTGSLAAHLDDDAALVRYYLCTALVAVGCDHPGGLVARRDVLVDRLDDGDPFVRGRAAEALGLAARAEGADDWLPVSLLETLTDHEEAFAAERARFALAARADASGEEWPADVGTTEAVRGTVEEAAAAMTAPDGGECPSCGLALPAHGPPTCPRCGSPRPRT</sequence>
<dbReference type="Gene3D" id="1.25.10.10">
    <property type="entry name" value="Leucine-rich Repeat Variant"/>
    <property type="match status" value="2"/>
</dbReference>
<protein>
    <submittedName>
        <fullName evidence="1">HEAT repeat domain-containing protein</fullName>
    </submittedName>
</protein>
<organism evidence="1 2">
    <name type="scientific">Halomarina ordinaria</name>
    <dbReference type="NCBI Taxonomy" id="3033939"/>
    <lineage>
        <taxon>Archaea</taxon>
        <taxon>Methanobacteriati</taxon>
        <taxon>Methanobacteriota</taxon>
        <taxon>Stenosarchaea group</taxon>
        <taxon>Halobacteria</taxon>
        <taxon>Halobacteriales</taxon>
        <taxon>Natronomonadaceae</taxon>
        <taxon>Halomarina</taxon>
    </lineage>
</organism>
<dbReference type="EMBL" id="JBHSXM010000001">
    <property type="protein sequence ID" value="MFC6835910.1"/>
    <property type="molecule type" value="Genomic_DNA"/>
</dbReference>
<evidence type="ECO:0000313" key="1">
    <source>
        <dbReference type="EMBL" id="MFC6835910.1"/>
    </source>
</evidence>
<dbReference type="InterPro" id="IPR016024">
    <property type="entry name" value="ARM-type_fold"/>
</dbReference>
<reference evidence="1 2" key="1">
    <citation type="journal article" date="2019" name="Int. J. Syst. Evol. Microbiol.">
        <title>The Global Catalogue of Microorganisms (GCM) 10K type strain sequencing project: providing services to taxonomists for standard genome sequencing and annotation.</title>
        <authorList>
            <consortium name="The Broad Institute Genomics Platform"/>
            <consortium name="The Broad Institute Genome Sequencing Center for Infectious Disease"/>
            <person name="Wu L."/>
            <person name="Ma J."/>
        </authorList>
    </citation>
    <scope>NUCLEOTIDE SEQUENCE [LARGE SCALE GENOMIC DNA]</scope>
    <source>
        <strain evidence="1 2">PSRA2</strain>
    </source>
</reference>
<dbReference type="SUPFAM" id="SSF48371">
    <property type="entry name" value="ARM repeat"/>
    <property type="match status" value="1"/>
</dbReference>
<accession>A0ABD5U8R2</accession>
<dbReference type="PROSITE" id="PS50077">
    <property type="entry name" value="HEAT_REPEAT"/>
    <property type="match status" value="1"/>
</dbReference>
<keyword evidence="2" id="KW-1185">Reference proteome</keyword>
<dbReference type="RefSeq" id="WP_304447604.1">
    <property type="nucleotide sequence ID" value="NZ_JARRAH010000001.1"/>
</dbReference>
<dbReference type="Proteomes" id="UP001596406">
    <property type="component" value="Unassembled WGS sequence"/>
</dbReference>
<comment type="caution">
    <text evidence="1">The sequence shown here is derived from an EMBL/GenBank/DDBJ whole genome shotgun (WGS) entry which is preliminary data.</text>
</comment>
<evidence type="ECO:0000313" key="2">
    <source>
        <dbReference type="Proteomes" id="UP001596406"/>
    </source>
</evidence>
<dbReference type="AlphaFoldDB" id="A0ABD5U8R2"/>
<proteinExistence type="predicted"/>
<dbReference type="InterPro" id="IPR021133">
    <property type="entry name" value="HEAT_type_2"/>
</dbReference>
<name>A0ABD5U8R2_9EURY</name>